<evidence type="ECO:0000256" key="1">
    <source>
        <dbReference type="ARBA" id="ARBA00001933"/>
    </source>
</evidence>
<dbReference type="PROSITE" id="PS00770">
    <property type="entry name" value="AA_TRANSFER_CLASS_4"/>
    <property type="match status" value="1"/>
</dbReference>
<organism evidence="17 18">
    <name type="scientific">Streptomyces similanensis</name>
    <dbReference type="NCBI Taxonomy" id="1274988"/>
    <lineage>
        <taxon>Bacteria</taxon>
        <taxon>Bacillati</taxon>
        <taxon>Actinomycetota</taxon>
        <taxon>Actinomycetes</taxon>
        <taxon>Kitasatosporales</taxon>
        <taxon>Streptomycetaceae</taxon>
        <taxon>Streptomyces</taxon>
    </lineage>
</organism>
<dbReference type="InterPro" id="IPR018300">
    <property type="entry name" value="Aminotrans_IV_CS"/>
</dbReference>
<evidence type="ECO:0000256" key="10">
    <source>
        <dbReference type="ARBA" id="ARBA00023304"/>
    </source>
</evidence>
<comment type="catalytic activity">
    <reaction evidence="13 16">
        <text>L-leucine + 2-oxoglutarate = 4-methyl-2-oxopentanoate + L-glutamate</text>
        <dbReference type="Rhea" id="RHEA:18321"/>
        <dbReference type="ChEBI" id="CHEBI:16810"/>
        <dbReference type="ChEBI" id="CHEBI:17865"/>
        <dbReference type="ChEBI" id="CHEBI:29985"/>
        <dbReference type="ChEBI" id="CHEBI:57427"/>
        <dbReference type="EC" id="2.6.1.42"/>
    </reaction>
</comment>
<dbReference type="Proteomes" id="UP001500124">
    <property type="component" value="Unassembled WGS sequence"/>
</dbReference>
<dbReference type="Pfam" id="PF01063">
    <property type="entry name" value="Aminotran_4"/>
    <property type="match status" value="1"/>
</dbReference>
<comment type="similarity">
    <text evidence="5 14">Belongs to the class-IV pyridoxal-phosphate-dependent aminotransferase family.</text>
</comment>
<comment type="pathway">
    <text evidence="2">Amino-acid biosynthesis; L-isoleucine biosynthesis; L-isoleucine from 2-oxobutanoate: step 4/4.</text>
</comment>
<dbReference type="InterPro" id="IPR033939">
    <property type="entry name" value="BCAT_family"/>
</dbReference>
<keyword evidence="18" id="KW-1185">Reference proteome</keyword>
<evidence type="ECO:0000313" key="18">
    <source>
        <dbReference type="Proteomes" id="UP001500124"/>
    </source>
</evidence>
<evidence type="ECO:0000256" key="6">
    <source>
        <dbReference type="ARBA" id="ARBA00022576"/>
    </source>
</evidence>
<dbReference type="SUPFAM" id="SSF56752">
    <property type="entry name" value="D-aminoacid aminotransferase-like PLP-dependent enzymes"/>
    <property type="match status" value="1"/>
</dbReference>
<name>A0ABP9LPY6_9ACTN</name>
<comment type="catalytic activity">
    <reaction evidence="11 16">
        <text>L-valine + 2-oxoglutarate = 3-methyl-2-oxobutanoate + L-glutamate</text>
        <dbReference type="Rhea" id="RHEA:24813"/>
        <dbReference type="ChEBI" id="CHEBI:11851"/>
        <dbReference type="ChEBI" id="CHEBI:16810"/>
        <dbReference type="ChEBI" id="CHEBI:29985"/>
        <dbReference type="ChEBI" id="CHEBI:57762"/>
        <dbReference type="EC" id="2.6.1.42"/>
    </reaction>
</comment>
<dbReference type="EMBL" id="BAABKC010000141">
    <property type="protein sequence ID" value="GAA5080906.1"/>
    <property type="molecule type" value="Genomic_DNA"/>
</dbReference>
<accession>A0ABP9LPY6</accession>
<dbReference type="PANTHER" id="PTHR11825">
    <property type="entry name" value="SUBGROUP IIII AMINOTRANSFERASE"/>
    <property type="match status" value="1"/>
</dbReference>
<evidence type="ECO:0000256" key="4">
    <source>
        <dbReference type="ARBA" id="ARBA00005072"/>
    </source>
</evidence>
<evidence type="ECO:0000256" key="5">
    <source>
        <dbReference type="ARBA" id="ARBA00009320"/>
    </source>
</evidence>
<dbReference type="NCBIfam" id="NF009897">
    <property type="entry name" value="PRK13357.1"/>
    <property type="match status" value="1"/>
</dbReference>
<dbReference type="RefSeq" id="WP_345672460.1">
    <property type="nucleotide sequence ID" value="NZ_BAABKC010000141.1"/>
</dbReference>
<dbReference type="Gene3D" id="3.30.470.10">
    <property type="match status" value="1"/>
</dbReference>
<dbReference type="PANTHER" id="PTHR11825:SF44">
    <property type="entry name" value="BRANCHED-CHAIN-AMINO-ACID AMINOTRANSFERASE"/>
    <property type="match status" value="1"/>
</dbReference>
<evidence type="ECO:0000256" key="15">
    <source>
        <dbReference type="RuleBase" id="RU004516"/>
    </source>
</evidence>
<dbReference type="InterPro" id="IPR043131">
    <property type="entry name" value="BCAT-like_N"/>
</dbReference>
<evidence type="ECO:0000256" key="8">
    <source>
        <dbReference type="ARBA" id="ARBA00022679"/>
    </source>
</evidence>
<dbReference type="InterPro" id="IPR001544">
    <property type="entry name" value="Aminotrans_IV"/>
</dbReference>
<comment type="pathway">
    <text evidence="4">Amino-acid biosynthesis; L-leucine biosynthesis; L-leucine from 3-methyl-2-oxobutanoate: step 4/4.</text>
</comment>
<evidence type="ECO:0000313" key="17">
    <source>
        <dbReference type="EMBL" id="GAA5080906.1"/>
    </source>
</evidence>
<dbReference type="EC" id="2.6.1.42" evidence="16"/>
<keyword evidence="8 16" id="KW-0808">Transferase</keyword>
<sequence>MTVSTTAEPSSRYLADPGHGTAFTDHLVTARWSADTGWQDLALGPLRELSLHPGTSALHYGQAVFEGLKAFVQQDGGVAVFRPRDNAARFARSAARLAMPVLPDELFMTALDLLVRADAPWLTDNPQHALYVRPLMFASEVNLLMREATEFTFVLMAFVAAGYFGDGAGPVTVMIARDHARALPGGTGDVKCAANYAPTLLTQRRAREAGCQQVVWLDPDERRWVEELGAMNLFFVVDGALVTPRLTGNFLPGITRDTLLALAARAGYEVRERPVSVDDWREGCRSGAITETFACGTAATVTPIGRVRDGDGAFTVGTGNEGPVTAALRTALLDAQHGRLPDVSHWLHRID</sequence>
<proteinExistence type="inferred from homology"/>
<dbReference type="Gene3D" id="3.20.10.10">
    <property type="entry name" value="D-amino Acid Aminotransferase, subunit A, domain 2"/>
    <property type="match status" value="1"/>
</dbReference>
<evidence type="ECO:0000256" key="14">
    <source>
        <dbReference type="RuleBase" id="RU004106"/>
    </source>
</evidence>
<comment type="catalytic activity">
    <reaction evidence="12 16">
        <text>L-isoleucine + 2-oxoglutarate = (S)-3-methyl-2-oxopentanoate + L-glutamate</text>
        <dbReference type="Rhea" id="RHEA:24801"/>
        <dbReference type="ChEBI" id="CHEBI:16810"/>
        <dbReference type="ChEBI" id="CHEBI:29985"/>
        <dbReference type="ChEBI" id="CHEBI:35146"/>
        <dbReference type="ChEBI" id="CHEBI:58045"/>
        <dbReference type="EC" id="2.6.1.42"/>
    </reaction>
</comment>
<comment type="cofactor">
    <cofactor evidence="1 15">
        <name>pyridoxal 5'-phosphate</name>
        <dbReference type="ChEBI" id="CHEBI:597326"/>
    </cofactor>
</comment>
<gene>
    <name evidence="17" type="ORF">GCM10023336_74380</name>
</gene>
<dbReference type="NCBIfam" id="TIGR01123">
    <property type="entry name" value="ilvE_II"/>
    <property type="match status" value="1"/>
</dbReference>
<dbReference type="GO" id="GO:0008483">
    <property type="term" value="F:transaminase activity"/>
    <property type="evidence" value="ECO:0007669"/>
    <property type="project" value="UniProtKB-KW"/>
</dbReference>
<dbReference type="InterPro" id="IPR036038">
    <property type="entry name" value="Aminotransferase-like"/>
</dbReference>
<comment type="pathway">
    <text evidence="3">Amino-acid biosynthesis; L-valine biosynthesis; L-valine from pyruvate: step 4/4.</text>
</comment>
<evidence type="ECO:0000256" key="2">
    <source>
        <dbReference type="ARBA" id="ARBA00004824"/>
    </source>
</evidence>
<evidence type="ECO:0000256" key="16">
    <source>
        <dbReference type="RuleBase" id="RU004517"/>
    </source>
</evidence>
<protein>
    <recommendedName>
        <fullName evidence="16">Branched-chain-amino-acid aminotransferase</fullName>
        <ecNumber evidence="16">2.6.1.42</ecNumber>
    </recommendedName>
</protein>
<dbReference type="InterPro" id="IPR043132">
    <property type="entry name" value="BCAT-like_C"/>
</dbReference>
<evidence type="ECO:0000256" key="11">
    <source>
        <dbReference type="ARBA" id="ARBA00048212"/>
    </source>
</evidence>
<keyword evidence="10 16" id="KW-0100">Branched-chain amino acid biosynthesis</keyword>
<evidence type="ECO:0000256" key="7">
    <source>
        <dbReference type="ARBA" id="ARBA00022605"/>
    </source>
</evidence>
<dbReference type="CDD" id="cd01557">
    <property type="entry name" value="BCAT_beta_family"/>
    <property type="match status" value="1"/>
</dbReference>
<keyword evidence="7 16" id="KW-0028">Amino-acid biosynthesis</keyword>
<dbReference type="InterPro" id="IPR005786">
    <property type="entry name" value="B_amino_transII"/>
</dbReference>
<reference evidence="18" key="1">
    <citation type="journal article" date="2019" name="Int. J. Syst. Evol. Microbiol.">
        <title>The Global Catalogue of Microorganisms (GCM) 10K type strain sequencing project: providing services to taxonomists for standard genome sequencing and annotation.</title>
        <authorList>
            <consortium name="The Broad Institute Genomics Platform"/>
            <consortium name="The Broad Institute Genome Sequencing Center for Infectious Disease"/>
            <person name="Wu L."/>
            <person name="Ma J."/>
        </authorList>
    </citation>
    <scope>NUCLEOTIDE SEQUENCE [LARGE SCALE GENOMIC DNA]</scope>
    <source>
        <strain evidence="18">JCM 18410</strain>
    </source>
</reference>
<keyword evidence="9 15" id="KW-0663">Pyridoxal phosphate</keyword>
<evidence type="ECO:0000256" key="3">
    <source>
        <dbReference type="ARBA" id="ARBA00004931"/>
    </source>
</evidence>
<dbReference type="PIRSF" id="PIRSF006468">
    <property type="entry name" value="BCAT1"/>
    <property type="match status" value="1"/>
</dbReference>
<keyword evidence="6 16" id="KW-0032">Aminotransferase</keyword>
<evidence type="ECO:0000256" key="12">
    <source>
        <dbReference type="ARBA" id="ARBA00048798"/>
    </source>
</evidence>
<evidence type="ECO:0000256" key="9">
    <source>
        <dbReference type="ARBA" id="ARBA00022898"/>
    </source>
</evidence>
<evidence type="ECO:0000256" key="13">
    <source>
        <dbReference type="ARBA" id="ARBA00049229"/>
    </source>
</evidence>
<comment type="caution">
    <text evidence="17">The sequence shown here is derived from an EMBL/GenBank/DDBJ whole genome shotgun (WGS) entry which is preliminary data.</text>
</comment>